<proteinExistence type="predicted"/>
<organism evidence="2 3">
    <name type="scientific">Psylliodes chrysocephalus</name>
    <dbReference type="NCBI Taxonomy" id="3402493"/>
    <lineage>
        <taxon>Eukaryota</taxon>
        <taxon>Metazoa</taxon>
        <taxon>Ecdysozoa</taxon>
        <taxon>Arthropoda</taxon>
        <taxon>Hexapoda</taxon>
        <taxon>Insecta</taxon>
        <taxon>Pterygota</taxon>
        <taxon>Neoptera</taxon>
        <taxon>Endopterygota</taxon>
        <taxon>Coleoptera</taxon>
        <taxon>Polyphaga</taxon>
        <taxon>Cucujiformia</taxon>
        <taxon>Chrysomeloidea</taxon>
        <taxon>Chrysomelidae</taxon>
        <taxon>Galerucinae</taxon>
        <taxon>Alticini</taxon>
        <taxon>Psylliodes</taxon>
    </lineage>
</organism>
<evidence type="ECO:0000256" key="1">
    <source>
        <dbReference type="SAM" id="MobiDB-lite"/>
    </source>
</evidence>
<keyword evidence="3" id="KW-1185">Reference proteome</keyword>
<dbReference type="OrthoDB" id="7046085at2759"/>
<name>A0A9P0D564_9CUCU</name>
<reference evidence="2" key="1">
    <citation type="submission" date="2022-01" db="EMBL/GenBank/DDBJ databases">
        <authorList>
            <person name="King R."/>
        </authorList>
    </citation>
    <scope>NUCLEOTIDE SEQUENCE</scope>
</reference>
<sequence>MPKFTKKKLIPEILLKTICCSCETGCLKCGCRKHGLKRTNVCSNCHGSEKCSNVEENPYEEVNDSDEIVDEESMHTGNNIGDEDGDGLEDFEDLLESGRFVESNDEEMLSERQKLRDK</sequence>
<gene>
    <name evidence="2" type="ORF">PSYICH_LOCUS11960</name>
</gene>
<accession>A0A9P0D564</accession>
<dbReference type="EMBL" id="OV651818">
    <property type="protein sequence ID" value="CAH1112179.1"/>
    <property type="molecule type" value="Genomic_DNA"/>
</dbReference>
<dbReference type="AlphaFoldDB" id="A0A9P0D564"/>
<protein>
    <submittedName>
        <fullName evidence="2">Uncharacterized protein</fullName>
    </submittedName>
</protein>
<dbReference type="Proteomes" id="UP001153636">
    <property type="component" value="Chromosome 6"/>
</dbReference>
<evidence type="ECO:0000313" key="3">
    <source>
        <dbReference type="Proteomes" id="UP001153636"/>
    </source>
</evidence>
<evidence type="ECO:0000313" key="2">
    <source>
        <dbReference type="EMBL" id="CAH1112179.1"/>
    </source>
</evidence>
<feature type="compositionally biased region" description="Acidic residues" evidence="1">
    <location>
        <begin position="81"/>
        <end position="90"/>
    </location>
</feature>
<feature type="region of interest" description="Disordered" evidence="1">
    <location>
        <begin position="70"/>
        <end position="90"/>
    </location>
</feature>